<reference evidence="2 3" key="1">
    <citation type="submission" date="2022-10" db="EMBL/GenBank/DDBJ databases">
        <title>Defluviimonas sp. nov., isolated from ocean surface sediments.</title>
        <authorList>
            <person name="He W."/>
            <person name="Wang L."/>
            <person name="Zhang D.-F."/>
        </authorList>
    </citation>
    <scope>NUCLEOTIDE SEQUENCE [LARGE SCALE GENOMIC DNA]</scope>
    <source>
        <strain evidence="2 3">WL0050</strain>
    </source>
</reference>
<evidence type="ECO:0000313" key="2">
    <source>
        <dbReference type="EMBL" id="MCV2874049.1"/>
    </source>
</evidence>
<keyword evidence="1" id="KW-0472">Membrane</keyword>
<keyword evidence="1" id="KW-0812">Transmembrane</keyword>
<proteinExistence type="predicted"/>
<accession>A0ABT2ZSQ0</accession>
<feature type="transmembrane region" description="Helical" evidence="1">
    <location>
        <begin position="20"/>
        <end position="41"/>
    </location>
</feature>
<feature type="transmembrane region" description="Helical" evidence="1">
    <location>
        <begin position="77"/>
        <end position="99"/>
    </location>
</feature>
<comment type="caution">
    <text evidence="2">The sequence shown here is derived from an EMBL/GenBank/DDBJ whole genome shotgun (WGS) entry which is preliminary data.</text>
</comment>
<protein>
    <submittedName>
        <fullName evidence="2">Uncharacterized protein</fullName>
    </submittedName>
</protein>
<keyword evidence="3" id="KW-1185">Reference proteome</keyword>
<gene>
    <name evidence="2" type="ORF">OEZ71_17265</name>
</gene>
<dbReference type="EMBL" id="JAOWKZ010000004">
    <property type="protein sequence ID" value="MCV2874049.1"/>
    <property type="molecule type" value="Genomic_DNA"/>
</dbReference>
<keyword evidence="1" id="KW-1133">Transmembrane helix</keyword>
<evidence type="ECO:0000256" key="1">
    <source>
        <dbReference type="SAM" id="Phobius"/>
    </source>
</evidence>
<dbReference type="Proteomes" id="UP001652564">
    <property type="component" value="Unassembled WGS sequence"/>
</dbReference>
<name>A0ABT2ZSQ0_9RHOB</name>
<feature type="transmembrane region" description="Helical" evidence="1">
    <location>
        <begin position="106"/>
        <end position="124"/>
    </location>
</feature>
<feature type="transmembrane region" description="Helical" evidence="1">
    <location>
        <begin position="53"/>
        <end position="71"/>
    </location>
</feature>
<organism evidence="2 3">
    <name type="scientific">Albidovulum litorale</name>
    <dbReference type="NCBI Taxonomy" id="2984134"/>
    <lineage>
        <taxon>Bacteria</taxon>
        <taxon>Pseudomonadati</taxon>
        <taxon>Pseudomonadota</taxon>
        <taxon>Alphaproteobacteria</taxon>
        <taxon>Rhodobacterales</taxon>
        <taxon>Paracoccaceae</taxon>
        <taxon>Albidovulum</taxon>
    </lineage>
</organism>
<dbReference type="RefSeq" id="WP_263741301.1">
    <property type="nucleotide sequence ID" value="NZ_JAOWKZ010000004.1"/>
</dbReference>
<sequence>MTNQDPERRRWWFREFLTSLLGELLVILLPFLIAGAIVVFFVAQQFGISYRDALGLSACLLLLVFGVAGGLSEDCGFIGPGLGIFLTVAALAIAGMVLFLSVSIVFALPIILIALPIMWVMSFFNG</sequence>
<evidence type="ECO:0000313" key="3">
    <source>
        <dbReference type="Proteomes" id="UP001652564"/>
    </source>
</evidence>